<evidence type="ECO:0000313" key="2">
    <source>
        <dbReference type="EMBL" id="MFC4258546.1"/>
    </source>
</evidence>
<dbReference type="RefSeq" id="WP_379886074.1">
    <property type="nucleotide sequence ID" value="NZ_JBHSDI010000009.1"/>
</dbReference>
<evidence type="ECO:0000256" key="1">
    <source>
        <dbReference type="SAM" id="MobiDB-lite"/>
    </source>
</evidence>
<name>A0ABV8QDZ2_9GAMM</name>
<protein>
    <submittedName>
        <fullName evidence="2">Uncharacterized protein</fullName>
    </submittedName>
</protein>
<sequence>MSKRRLDLNRLTDEQLAELFDFTQDEINRFLKARFGLGGFASLDAFVERFRVPEDKLTHPRYEYYVEEQTEPGVDPMEIYGPEPALEGPPEWSLAIDLVPKPPRGALSPVHLRLEYKTMGGEAMVSEKHSMPLDRETSVTIDPVDPETRLFVVPEDAQGHRLLPRQSLTLEADEKAFTLRARFELDTEVLEDNRGRAEPEKKRRLQRRGRFRLPLCPEARFDDFDLTVDLVDSAAKAEAVMALLGQEEGTIPQTGTRQLDPADEQKLEQLTRFNLTAGDLKFDGGFEFSRPLPTSEDTTVLGWFWLLMGPTLTVGFRREEDPQEPASRLTLLMPMTTADEHKPGSRAGKGCGPDDRCGGGKTDYPLDVDEQTLLDHPDRFSDDPGPFCRPFENPNRIMSERSFHTILRVEEPDIASNSPKRPDYLLLLPEQHKAIDHGYRKPRTKGLKALDRFLPNPRPGSSVTSFFPNPFQKSSTRQPAGTGNLIDWEGDPTRHQAQSVVGGHILEWRVQTRSNGYSLGDVKRTLTLAPRQTRRIVKVDWERREIARRQEQTISDDEFAHELEREMDYGTAVESNLSEWSRGGSESKTTGAAGGLGFASGGFVIGGGASHGRSSSNSWTRGGRSIAATEEQKLRDAVRQYGDSLRALESTVVTEAEQDETVEGVSEVVRNINYCHSLSVIYYEIVRHLRVDTMLGGVRECLFVPFAITPFTEDRVLRWREVLQRYLRPWRMRWALRYAEEMAAVADTNPDDTSALDEAWGDVPAGARKDHELNYLSGSLWIRLGIERPREGEEAEELEEAATERQYRARRESNIIDAFAKFVPLLGDTIQETARDLNRADEAQIDDYFRRNVAPTMARNWVEFLELFAGDDSSGEPLQGVNFTLASSYRHKGLLRVDFTLPTSEAENLTRQGVEYMTVKARPLDPDDEDKQSLPPGSIADCSHARIHYETRHDTNRRVSSDRRMRNLVQTGSGKPNDLGGLLYFSLSAYERRNMRDDIQEAYDAVLTHLNNNMHRYHRAIWLSMDRNELHTILDGYALSDTDSRSLASVVEHQPIGVLGNSLIFRVAAGAFVGVDDHESLEEAFNYYNDGSRAAQPMRVTLPSDGVYAQALMDHCNSCEEHHGSTDWVLDQEDPELASLPNNVLQSRREPPGDLTPSNFPSPMINLQNAPSVPATQGLSQALSGVTESGAFRDMAGLEGTQQNARAGMEQAAGLASQFGKTAAALEMEKQKRSSTDLDQYRSALERGVEKGFMTQEQANERFDQRAAEVAGAGDDNDRQEQTDAQLNKALDKKIASGQPFNYTRMDGNGYSSVSSGAPEIQQASFLDIQVTPLVQHVSNNGLVNTVPARYRDHRRASQTQIARIGPTGIPGIDAELREAARAAKCEYHGVTFSSTQSQEDLFSTFRSFVDLIDPAVVSAERVHGSGSLAVGDRFRFVAEPDIDGFEFARDAMARMAAYSWSASMGPVGSSLVYPLEKAISEVADYMTVRRFEVEVITLEEGSNEILMTVQTLENHPYAGRRSWRLKRLDEENQWRLETAEFNTFPWLMDYLFEHLDVTKGGEMARQTWVRYLEIFLEQANATVEDDSDLAGDTHYTTRSAVRNGQACQNLLEQWSDLKEEAEHMSSNQGNGGDDSGGTILV</sequence>
<accession>A0ABV8QDZ2</accession>
<dbReference type="EMBL" id="JBHSDI010000009">
    <property type="protein sequence ID" value="MFC4258546.1"/>
    <property type="molecule type" value="Genomic_DNA"/>
</dbReference>
<feature type="region of interest" description="Disordered" evidence="1">
    <location>
        <begin position="1621"/>
        <end position="1642"/>
    </location>
</feature>
<feature type="region of interest" description="Disordered" evidence="1">
    <location>
        <begin position="339"/>
        <end position="363"/>
    </location>
</feature>
<reference evidence="3" key="1">
    <citation type="journal article" date="2019" name="Int. J. Syst. Evol. Microbiol.">
        <title>The Global Catalogue of Microorganisms (GCM) 10K type strain sequencing project: providing services to taxonomists for standard genome sequencing and annotation.</title>
        <authorList>
            <consortium name="The Broad Institute Genomics Platform"/>
            <consortium name="The Broad Institute Genome Sequencing Center for Infectious Disease"/>
            <person name="Wu L."/>
            <person name="Ma J."/>
        </authorList>
    </citation>
    <scope>NUCLEOTIDE SEQUENCE [LARGE SCALE GENOMIC DNA]</scope>
    <source>
        <strain evidence="3">CECT 7297</strain>
    </source>
</reference>
<evidence type="ECO:0000313" key="3">
    <source>
        <dbReference type="Proteomes" id="UP001595798"/>
    </source>
</evidence>
<keyword evidence="3" id="KW-1185">Reference proteome</keyword>
<feature type="region of interest" description="Disordered" evidence="1">
    <location>
        <begin position="459"/>
        <end position="479"/>
    </location>
</feature>
<organism evidence="2 3">
    <name type="scientific">Marinobacter lacisalsi</name>
    <dbReference type="NCBI Taxonomy" id="475979"/>
    <lineage>
        <taxon>Bacteria</taxon>
        <taxon>Pseudomonadati</taxon>
        <taxon>Pseudomonadota</taxon>
        <taxon>Gammaproteobacteria</taxon>
        <taxon>Pseudomonadales</taxon>
        <taxon>Marinobacteraceae</taxon>
        <taxon>Marinobacter</taxon>
    </lineage>
</organism>
<proteinExistence type="predicted"/>
<comment type="caution">
    <text evidence="2">The sequence shown here is derived from an EMBL/GenBank/DDBJ whole genome shotgun (WGS) entry which is preliminary data.</text>
</comment>
<dbReference type="Proteomes" id="UP001595798">
    <property type="component" value="Unassembled WGS sequence"/>
</dbReference>
<gene>
    <name evidence="2" type="ORF">ACFOZ5_05785</name>
</gene>